<feature type="compositionally biased region" description="Low complexity" evidence="5">
    <location>
        <begin position="223"/>
        <end position="238"/>
    </location>
</feature>
<dbReference type="Pfam" id="PF02902">
    <property type="entry name" value="Peptidase_C48"/>
    <property type="match status" value="1"/>
</dbReference>
<gene>
    <name evidence="7" type="ORF">BU14_0233s0003</name>
</gene>
<dbReference type="GO" id="GO:0005634">
    <property type="term" value="C:nucleus"/>
    <property type="evidence" value="ECO:0007669"/>
    <property type="project" value="TreeGrafter"/>
</dbReference>
<dbReference type="InterPro" id="IPR038765">
    <property type="entry name" value="Papain-like_cys_pep_sf"/>
</dbReference>
<dbReference type="GO" id="GO:0016926">
    <property type="term" value="P:protein desumoylation"/>
    <property type="evidence" value="ECO:0007669"/>
    <property type="project" value="TreeGrafter"/>
</dbReference>
<feature type="compositionally biased region" description="Pro residues" evidence="5">
    <location>
        <begin position="239"/>
        <end position="254"/>
    </location>
</feature>
<dbReference type="PANTHER" id="PTHR12606:SF1">
    <property type="entry name" value="UBIQUITIN-LIKE-SPECIFIC PROTEASE 1A"/>
    <property type="match status" value="1"/>
</dbReference>
<dbReference type="OrthoDB" id="1939479at2759"/>
<evidence type="ECO:0000313" key="7">
    <source>
        <dbReference type="EMBL" id="OSX75525.1"/>
    </source>
</evidence>
<comment type="similarity">
    <text evidence="1">Belongs to the peptidase C48 family.</text>
</comment>
<organism evidence="7 8">
    <name type="scientific">Porphyra umbilicalis</name>
    <name type="common">Purple laver</name>
    <name type="synonym">Red alga</name>
    <dbReference type="NCBI Taxonomy" id="2786"/>
    <lineage>
        <taxon>Eukaryota</taxon>
        <taxon>Rhodophyta</taxon>
        <taxon>Bangiophyceae</taxon>
        <taxon>Bangiales</taxon>
        <taxon>Bangiaceae</taxon>
        <taxon>Porphyra</taxon>
    </lineage>
</organism>
<dbReference type="AlphaFoldDB" id="A0A1X6P441"/>
<keyword evidence="2" id="KW-0645">Protease</keyword>
<feature type="region of interest" description="Disordered" evidence="5">
    <location>
        <begin position="123"/>
        <end position="192"/>
    </location>
</feature>
<accession>A0A1X6P441</accession>
<dbReference type="GO" id="GO:0006508">
    <property type="term" value="P:proteolysis"/>
    <property type="evidence" value="ECO:0007669"/>
    <property type="project" value="UniProtKB-KW"/>
</dbReference>
<reference evidence="7 8" key="1">
    <citation type="submission" date="2017-03" db="EMBL/GenBank/DDBJ databases">
        <title>WGS assembly of Porphyra umbilicalis.</title>
        <authorList>
            <person name="Brawley S.H."/>
            <person name="Blouin N.A."/>
            <person name="Ficko-Blean E."/>
            <person name="Wheeler G.L."/>
            <person name="Lohr M."/>
            <person name="Goodson H.V."/>
            <person name="Jenkins J.W."/>
            <person name="Blaby-Haas C.E."/>
            <person name="Helliwell K.E."/>
            <person name="Chan C."/>
            <person name="Marriage T."/>
            <person name="Bhattacharya D."/>
            <person name="Klein A.S."/>
            <person name="Badis Y."/>
            <person name="Brodie J."/>
            <person name="Cao Y."/>
            <person name="Collen J."/>
            <person name="Dittami S.M."/>
            <person name="Gachon C.M."/>
            <person name="Green B.R."/>
            <person name="Karpowicz S."/>
            <person name="Kim J.W."/>
            <person name="Kudahl U."/>
            <person name="Lin S."/>
            <person name="Michel G."/>
            <person name="Mittag M."/>
            <person name="Olson B.J."/>
            <person name="Pangilinan J."/>
            <person name="Peng Y."/>
            <person name="Qiu H."/>
            <person name="Shu S."/>
            <person name="Singer J.T."/>
            <person name="Smith A.G."/>
            <person name="Sprecher B.N."/>
            <person name="Wagner V."/>
            <person name="Wang W."/>
            <person name="Wang Z.-Y."/>
            <person name="Yan J."/>
            <person name="Yarish C."/>
            <person name="Zoeuner-Riek S."/>
            <person name="Zhuang Y."/>
            <person name="Zou Y."/>
            <person name="Lindquist E.A."/>
            <person name="Grimwood J."/>
            <person name="Barry K."/>
            <person name="Rokhsar D.S."/>
            <person name="Schmutz J."/>
            <person name="Stiller J.W."/>
            <person name="Grossman A.R."/>
            <person name="Prochnik S.E."/>
        </authorList>
    </citation>
    <scope>NUCLEOTIDE SEQUENCE [LARGE SCALE GENOMIC DNA]</scope>
    <source>
        <strain evidence="7">4086291</strain>
    </source>
</reference>
<name>A0A1X6P441_PORUM</name>
<evidence type="ECO:0000256" key="1">
    <source>
        <dbReference type="ARBA" id="ARBA00005234"/>
    </source>
</evidence>
<evidence type="ECO:0000313" key="8">
    <source>
        <dbReference type="Proteomes" id="UP000218209"/>
    </source>
</evidence>
<keyword evidence="8" id="KW-1185">Reference proteome</keyword>
<dbReference type="PANTHER" id="PTHR12606">
    <property type="entry name" value="SENTRIN/SUMO-SPECIFIC PROTEASE"/>
    <property type="match status" value="1"/>
</dbReference>
<sequence length="521" mass="56772">MNFACAVRHAAPRRVIRNRVRAKPTDTSALTKAEAEVWPAFAAVANWLPPTPPSLPRLGPARTAKEREVAALWAASVLVNTFCKVDVAEPAGAGALEVQVAGGQPGELLDEEDGDLVDLVVGSSSDREASGDELVDEEGRVAGAAPGGTGGSGDDSESILAQVDGWLHPEPQAPAPSLGTQPNAPQSSQEELSAALQRVVLRLRRPAGEAGTGDQGATSNQRPQVAQNEEQAAAAVPVVPAPPPSSSEPVPPIPAEDRSRDELAADPVPRTAYPWLTRLTSTAAGVGLARQCEGLVVLDRNDPTSPLTEAALERTQDLIVTVDSVPLDVGNLKRTLPNQWFVDEVINGYINLLRRRQAETARMDLDAPRLWFFNTFFYARMHVRGRYDYQLVARWCGQLNLLSFDKIFVPINVSNTHWVLAVMYPRTGVINMYDSLNSSNETLVPSLKKWAADHAREVGNYPVEWRYEQMLSRQQENSDDCGVFMVTAMDYLARGLPLATRTASMHYYRRRICASLLAMQL</sequence>
<proteinExistence type="inferred from homology"/>
<feature type="region of interest" description="Disordered" evidence="5">
    <location>
        <begin position="207"/>
        <end position="266"/>
    </location>
</feature>
<keyword evidence="4" id="KW-0788">Thiol protease</keyword>
<dbReference type="PROSITE" id="PS50600">
    <property type="entry name" value="ULP_PROTEASE"/>
    <property type="match status" value="1"/>
</dbReference>
<dbReference type="InterPro" id="IPR003653">
    <property type="entry name" value="Peptidase_C48_C"/>
</dbReference>
<evidence type="ECO:0000256" key="4">
    <source>
        <dbReference type="ARBA" id="ARBA00022807"/>
    </source>
</evidence>
<dbReference type="Proteomes" id="UP000218209">
    <property type="component" value="Unassembled WGS sequence"/>
</dbReference>
<evidence type="ECO:0000256" key="2">
    <source>
        <dbReference type="ARBA" id="ARBA00022670"/>
    </source>
</evidence>
<protein>
    <recommendedName>
        <fullName evidence="6">Ubiquitin-like protease family profile domain-containing protein</fullName>
    </recommendedName>
</protein>
<evidence type="ECO:0000256" key="5">
    <source>
        <dbReference type="SAM" id="MobiDB-lite"/>
    </source>
</evidence>
<evidence type="ECO:0000259" key="6">
    <source>
        <dbReference type="PROSITE" id="PS50600"/>
    </source>
</evidence>
<dbReference type="EMBL" id="KV918900">
    <property type="protein sequence ID" value="OSX75525.1"/>
    <property type="molecule type" value="Genomic_DNA"/>
</dbReference>
<evidence type="ECO:0000256" key="3">
    <source>
        <dbReference type="ARBA" id="ARBA00022801"/>
    </source>
</evidence>
<feature type="compositionally biased region" description="Polar residues" evidence="5">
    <location>
        <begin position="178"/>
        <end position="191"/>
    </location>
</feature>
<dbReference type="Gene3D" id="3.40.395.10">
    <property type="entry name" value="Adenoviral Proteinase, Chain A"/>
    <property type="match status" value="1"/>
</dbReference>
<keyword evidence="3" id="KW-0378">Hydrolase</keyword>
<feature type="domain" description="Ubiquitin-like protease family profile" evidence="6">
    <location>
        <begin position="325"/>
        <end position="492"/>
    </location>
</feature>
<dbReference type="SUPFAM" id="SSF54001">
    <property type="entry name" value="Cysteine proteinases"/>
    <property type="match status" value="1"/>
</dbReference>
<dbReference type="GO" id="GO:0016929">
    <property type="term" value="F:deSUMOylase activity"/>
    <property type="evidence" value="ECO:0007669"/>
    <property type="project" value="TreeGrafter"/>
</dbReference>